<keyword evidence="6" id="KW-1185">Reference proteome</keyword>
<name>A0ABN5PK51_9VIBR</name>
<evidence type="ECO:0000313" key="5">
    <source>
        <dbReference type="EMBL" id="AXY03556.1"/>
    </source>
</evidence>
<reference evidence="5 6" key="1">
    <citation type="submission" date="2018-08" db="EMBL/GenBank/DDBJ databases">
        <title>Genomic taxonomy of the Vibrionaceae family.</title>
        <authorList>
            <person name="Gomez-Gil B."/>
            <person name="Tanaka M."/>
            <person name="Sawabe T."/>
            <person name="Enciso-Ibarra K."/>
        </authorList>
    </citation>
    <scope>NUCLEOTIDE SEQUENCE [LARGE SCALE GENOMIC DNA]</scope>
    <source>
        <strain evidence="5 6">CAIM 1831</strain>
    </source>
</reference>
<feature type="domain" description="Pesticidal crystal protein Cry22Aa Ig-like" evidence="4">
    <location>
        <begin position="44"/>
        <end position="113"/>
    </location>
</feature>
<evidence type="ECO:0000256" key="3">
    <source>
        <dbReference type="SAM" id="SignalP"/>
    </source>
</evidence>
<feature type="domain" description="Pesticidal crystal protein Cry22Aa Ig-like" evidence="4">
    <location>
        <begin position="275"/>
        <end position="346"/>
    </location>
</feature>
<feature type="domain" description="Pesticidal crystal protein Cry22Aa Ig-like" evidence="4">
    <location>
        <begin position="198"/>
        <end position="267"/>
    </location>
</feature>
<dbReference type="EMBL" id="CP032094">
    <property type="protein sequence ID" value="AXY03556.1"/>
    <property type="molecule type" value="Genomic_DNA"/>
</dbReference>
<dbReference type="Pfam" id="PF16403">
    <property type="entry name" value="Bact_surface_Ig-like"/>
    <property type="match status" value="4"/>
</dbReference>
<keyword evidence="1" id="KW-0727">SH2 domain</keyword>
<dbReference type="InterPro" id="IPR013783">
    <property type="entry name" value="Ig-like_fold"/>
</dbReference>
<evidence type="ECO:0000256" key="2">
    <source>
        <dbReference type="SAM" id="MobiDB-lite"/>
    </source>
</evidence>
<feature type="chain" id="PRO_5046687490" evidence="3">
    <location>
        <begin position="18"/>
        <end position="354"/>
    </location>
</feature>
<protein>
    <submittedName>
        <fullName evidence="5">DUF5011 domain-containing protein</fullName>
    </submittedName>
</protein>
<evidence type="ECO:0000313" key="6">
    <source>
        <dbReference type="Proteomes" id="UP000262832"/>
    </source>
</evidence>
<dbReference type="InterPro" id="IPR032179">
    <property type="entry name" value="Cry22Aa_Ig-like"/>
</dbReference>
<gene>
    <name evidence="5" type="ORF">D1115_22185</name>
</gene>
<keyword evidence="3" id="KW-0732">Signal</keyword>
<evidence type="ECO:0000256" key="1">
    <source>
        <dbReference type="ARBA" id="ARBA00022999"/>
    </source>
</evidence>
<accession>A0ABN5PK51</accession>
<feature type="region of interest" description="Disordered" evidence="2">
    <location>
        <begin position="20"/>
        <end position="43"/>
    </location>
</feature>
<dbReference type="PANTHER" id="PTHR15127">
    <property type="entry name" value="HEAVYWEIGHT, ISOFORM A"/>
    <property type="match status" value="1"/>
</dbReference>
<organism evidence="5 6">
    <name type="scientific">Vibrio alfacsensis</name>
    <dbReference type="NCBI Taxonomy" id="1074311"/>
    <lineage>
        <taxon>Bacteria</taxon>
        <taxon>Pseudomonadati</taxon>
        <taxon>Pseudomonadota</taxon>
        <taxon>Gammaproteobacteria</taxon>
        <taxon>Vibrionales</taxon>
        <taxon>Vibrionaceae</taxon>
        <taxon>Vibrio</taxon>
    </lineage>
</organism>
<dbReference type="Proteomes" id="UP000262832">
    <property type="component" value="Chromosome II"/>
</dbReference>
<dbReference type="InterPro" id="IPR051846">
    <property type="entry name" value="SH2_domain_adapters"/>
</dbReference>
<feature type="signal peptide" evidence="3">
    <location>
        <begin position="1"/>
        <end position="17"/>
    </location>
</feature>
<proteinExistence type="predicted"/>
<dbReference type="PROSITE" id="PS51257">
    <property type="entry name" value="PROKAR_LIPOPROTEIN"/>
    <property type="match status" value="1"/>
</dbReference>
<dbReference type="Gene3D" id="2.60.40.10">
    <property type="entry name" value="Immunoglobulins"/>
    <property type="match status" value="4"/>
</dbReference>
<evidence type="ECO:0000259" key="4">
    <source>
        <dbReference type="Pfam" id="PF16403"/>
    </source>
</evidence>
<feature type="domain" description="Pesticidal crystal protein Cry22Aa Ig-like" evidence="4">
    <location>
        <begin position="121"/>
        <end position="190"/>
    </location>
</feature>
<dbReference type="PANTHER" id="PTHR15127:SF32">
    <property type="entry name" value="HEAVYWEIGHT, ISOFORM A"/>
    <property type="match status" value="1"/>
</dbReference>
<sequence length="354" mass="37096">MLNRLLAVITMSFFLSACGGGGSDDKSPPITPPEPTEDTTPPTITLLGDTVIYVALGDDYSELGATAVDDIDGQLDVLISGTVDTGQLGRYQITYYAEDKSANGTTVIRTVEVVDSVAPTITLLGDAIMYIEFGNAYMEPGASALDDMGDDVVVSISGSVDTNKLGSYQITYYAEDSSGNSTTVTRTVNIVDRVAPVIALQGDNPLYVALGADYVEPGAIATDNVDELVSVTVTGDVDAQKAGTYSLIYKAIDASGNESTTSRDVIVKDSDAPVITIVGGSSVTIYKGDLYVDQGASAVDNVDGDLTSELETSILVDTANVGTYTVKYHVYDAAGNYAEASREVIVAENLMPFL</sequence>